<keyword evidence="2 6" id="KW-0963">Cytoplasm</keyword>
<dbReference type="SUPFAM" id="SSF53335">
    <property type="entry name" value="S-adenosyl-L-methionine-dependent methyltransferases"/>
    <property type="match status" value="1"/>
</dbReference>
<feature type="binding site" evidence="6">
    <location>
        <position position="163"/>
    </location>
    <ligand>
        <name>S-adenosyl-L-methionine</name>
        <dbReference type="ChEBI" id="CHEBI:59789"/>
    </ligand>
</feature>
<dbReference type="NCBIfam" id="TIGR00406">
    <property type="entry name" value="prmA"/>
    <property type="match status" value="1"/>
</dbReference>
<dbReference type="InterPro" id="IPR029063">
    <property type="entry name" value="SAM-dependent_MTases_sf"/>
</dbReference>
<sequence>MNIAWWQLSLQVPADSAAKVETQLQEAGAEAITFLELDTSEALFIEGELWQKSQCQALFAAENHSEASIHALVNMAGWQNYGASVHALEDQDWVSSTQAQFPARQFGKLWVVPSWDQAPQDTRYELHLDPGQAFGTGAHPTTSRCLHFLESHIQGGECIVDYGCGSGILAIAALLLGAKEAYGVDTDSIALRVAMSNAQRNGVAERLRLSLPEATPLPLADILVANILAGPLLSLAPTLAALTRPGGWIALSGILHSQETGIQNAYAPYFNLAAPQHEEDWSLLYGQRKSGD</sequence>
<dbReference type="InterPro" id="IPR004498">
    <property type="entry name" value="Ribosomal_PrmA_MeTrfase"/>
</dbReference>
<dbReference type="GO" id="GO:0005829">
    <property type="term" value="C:cytosol"/>
    <property type="evidence" value="ECO:0007669"/>
    <property type="project" value="TreeGrafter"/>
</dbReference>
<dbReference type="EC" id="2.1.1.-" evidence="6"/>
<organism evidence="7 8">
    <name type="scientific">Acidithiobacillus thiooxidans</name>
    <name type="common">Thiobacillus thiooxidans</name>
    <dbReference type="NCBI Taxonomy" id="930"/>
    <lineage>
        <taxon>Bacteria</taxon>
        <taxon>Pseudomonadati</taxon>
        <taxon>Pseudomonadota</taxon>
        <taxon>Acidithiobacillia</taxon>
        <taxon>Acidithiobacillales</taxon>
        <taxon>Acidithiobacillaceae</taxon>
        <taxon>Acidithiobacillus</taxon>
    </lineage>
</organism>
<reference evidence="7 8" key="1">
    <citation type="journal article" date="2016" name="Int. J. Mol. Sci.">
        <title>Comparative genomics of the extreme acidophile Acidithiobacillus thiooxidans reveals intraspecific divergence and niche adaptation.</title>
        <authorList>
            <person name="Zhang X."/>
            <person name="Feng X."/>
            <person name="Tao J."/>
            <person name="Ma L."/>
            <person name="Xiao Y."/>
            <person name="Liang Y."/>
            <person name="Liu X."/>
            <person name="Yin H."/>
        </authorList>
    </citation>
    <scope>NUCLEOTIDE SEQUENCE [LARGE SCALE GENOMIC DNA]</scope>
    <source>
        <strain evidence="7 8">A02</strain>
    </source>
</reference>
<proteinExistence type="inferred from homology"/>
<dbReference type="EMBL" id="LWSA01000326">
    <property type="protein sequence ID" value="OCX67906.1"/>
    <property type="molecule type" value="Genomic_DNA"/>
</dbReference>
<accession>A0A1C2HVX4</accession>
<name>A0A1C2HVX4_ACITH</name>
<evidence type="ECO:0000256" key="5">
    <source>
        <dbReference type="ARBA" id="ARBA00022691"/>
    </source>
</evidence>
<protein>
    <recommendedName>
        <fullName evidence="6">Ribosomal protein L11 methyltransferase</fullName>
        <shortName evidence="6">L11 Mtase</shortName>
        <ecNumber evidence="6">2.1.1.-</ecNumber>
    </recommendedName>
</protein>
<dbReference type="RefSeq" id="WP_024893328.1">
    <property type="nucleotide sequence ID" value="NZ_JAAOMO010000079.1"/>
</dbReference>
<gene>
    <name evidence="6" type="primary">prmA</name>
    <name evidence="7" type="ORF">A6P07_19150</name>
</gene>
<dbReference type="Proteomes" id="UP000094893">
    <property type="component" value="Unassembled WGS sequence"/>
</dbReference>
<dbReference type="Pfam" id="PF06325">
    <property type="entry name" value="PrmA"/>
    <property type="match status" value="1"/>
</dbReference>
<evidence type="ECO:0000256" key="3">
    <source>
        <dbReference type="ARBA" id="ARBA00022603"/>
    </source>
</evidence>
<dbReference type="PANTHER" id="PTHR43648">
    <property type="entry name" value="ELECTRON TRANSFER FLAVOPROTEIN BETA SUBUNIT LYSINE METHYLTRANSFERASE"/>
    <property type="match status" value="1"/>
</dbReference>
<keyword evidence="4 6" id="KW-0808">Transferase</keyword>
<evidence type="ECO:0000256" key="1">
    <source>
        <dbReference type="ARBA" id="ARBA00009741"/>
    </source>
</evidence>
<dbReference type="InterPro" id="IPR050078">
    <property type="entry name" value="Ribosomal_L11_MeTrfase_PrmA"/>
</dbReference>
<comment type="caution">
    <text evidence="7">The sequence shown here is derived from an EMBL/GenBank/DDBJ whole genome shotgun (WGS) entry which is preliminary data.</text>
</comment>
<evidence type="ECO:0000313" key="8">
    <source>
        <dbReference type="Proteomes" id="UP000094893"/>
    </source>
</evidence>
<comment type="subcellular location">
    <subcellularLocation>
        <location evidence="6">Cytoplasm</location>
    </subcellularLocation>
</comment>
<evidence type="ECO:0000256" key="4">
    <source>
        <dbReference type="ARBA" id="ARBA00022679"/>
    </source>
</evidence>
<feature type="binding site" evidence="6">
    <location>
        <position position="185"/>
    </location>
    <ligand>
        <name>S-adenosyl-L-methionine</name>
        <dbReference type="ChEBI" id="CHEBI:59789"/>
    </ligand>
</feature>
<dbReference type="GO" id="GO:0005840">
    <property type="term" value="C:ribosome"/>
    <property type="evidence" value="ECO:0007669"/>
    <property type="project" value="UniProtKB-KW"/>
</dbReference>
<dbReference type="GO" id="GO:0016279">
    <property type="term" value="F:protein-lysine N-methyltransferase activity"/>
    <property type="evidence" value="ECO:0007669"/>
    <property type="project" value="TreeGrafter"/>
</dbReference>
<feature type="binding site" evidence="6">
    <location>
        <position position="142"/>
    </location>
    <ligand>
        <name>S-adenosyl-L-methionine</name>
        <dbReference type="ChEBI" id="CHEBI:59789"/>
    </ligand>
</feature>
<dbReference type="GO" id="GO:0032259">
    <property type="term" value="P:methylation"/>
    <property type="evidence" value="ECO:0007669"/>
    <property type="project" value="UniProtKB-KW"/>
</dbReference>
<dbReference type="PIRSF" id="PIRSF000401">
    <property type="entry name" value="RPL11_MTase"/>
    <property type="match status" value="1"/>
</dbReference>
<dbReference type="AlphaFoldDB" id="A0A1C2HVX4"/>
<dbReference type="Gene3D" id="3.40.50.150">
    <property type="entry name" value="Vaccinia Virus protein VP39"/>
    <property type="match status" value="1"/>
</dbReference>
<dbReference type="PANTHER" id="PTHR43648:SF1">
    <property type="entry name" value="ELECTRON TRANSFER FLAVOPROTEIN BETA SUBUNIT LYSINE METHYLTRANSFERASE"/>
    <property type="match status" value="1"/>
</dbReference>
<comment type="similarity">
    <text evidence="1 6">Belongs to the methyltransferase superfamily. PrmA family.</text>
</comment>
<keyword evidence="5 6" id="KW-0949">S-adenosyl-L-methionine</keyword>
<comment type="function">
    <text evidence="6">Methylates ribosomal protein L11.</text>
</comment>
<dbReference type="HAMAP" id="MF_00735">
    <property type="entry name" value="Methyltr_PrmA"/>
    <property type="match status" value="1"/>
</dbReference>
<keyword evidence="3 6" id="KW-0489">Methyltransferase</keyword>
<dbReference type="STRING" id="930.GCA_002079865_02496"/>
<feature type="binding site" evidence="6">
    <location>
        <position position="226"/>
    </location>
    <ligand>
        <name>S-adenosyl-L-methionine</name>
        <dbReference type="ChEBI" id="CHEBI:59789"/>
    </ligand>
</feature>
<evidence type="ECO:0000313" key="7">
    <source>
        <dbReference type="EMBL" id="OCX67906.1"/>
    </source>
</evidence>
<evidence type="ECO:0000256" key="2">
    <source>
        <dbReference type="ARBA" id="ARBA00022490"/>
    </source>
</evidence>
<dbReference type="eggNOG" id="COG2264">
    <property type="taxonomic scope" value="Bacteria"/>
</dbReference>
<keyword evidence="7" id="KW-0689">Ribosomal protein</keyword>
<keyword evidence="7" id="KW-0687">Ribonucleoprotein</keyword>
<comment type="catalytic activity">
    <reaction evidence="6">
        <text>L-lysyl-[protein] + 3 S-adenosyl-L-methionine = N(6),N(6),N(6)-trimethyl-L-lysyl-[protein] + 3 S-adenosyl-L-homocysteine + 3 H(+)</text>
        <dbReference type="Rhea" id="RHEA:54192"/>
        <dbReference type="Rhea" id="RHEA-COMP:9752"/>
        <dbReference type="Rhea" id="RHEA-COMP:13826"/>
        <dbReference type="ChEBI" id="CHEBI:15378"/>
        <dbReference type="ChEBI" id="CHEBI:29969"/>
        <dbReference type="ChEBI" id="CHEBI:57856"/>
        <dbReference type="ChEBI" id="CHEBI:59789"/>
        <dbReference type="ChEBI" id="CHEBI:61961"/>
    </reaction>
</comment>
<evidence type="ECO:0000256" key="6">
    <source>
        <dbReference type="HAMAP-Rule" id="MF_00735"/>
    </source>
</evidence>